<dbReference type="InterPro" id="IPR002912">
    <property type="entry name" value="ACT_dom"/>
</dbReference>
<proteinExistence type="predicted"/>
<dbReference type="PANTHER" id="PTHR40099">
    <property type="entry name" value="ACETOLACTATE SYNTHASE, SMALL SUBUNIT"/>
    <property type="match status" value="1"/>
</dbReference>
<dbReference type="PROSITE" id="PS51671">
    <property type="entry name" value="ACT"/>
    <property type="match status" value="1"/>
</dbReference>
<dbReference type="Gene3D" id="3.30.2130.10">
    <property type="entry name" value="VC0802-like"/>
    <property type="match status" value="1"/>
</dbReference>
<evidence type="ECO:0000313" key="2">
    <source>
        <dbReference type="EMBL" id="MCC2163481.1"/>
    </source>
</evidence>
<evidence type="ECO:0000313" key="3">
    <source>
        <dbReference type="Proteomes" id="UP001198962"/>
    </source>
</evidence>
<comment type="caution">
    <text evidence="2">The sequence shown here is derived from an EMBL/GenBank/DDBJ whole genome shotgun (WGS) entry which is preliminary data.</text>
</comment>
<dbReference type="PANTHER" id="PTHR40099:SF1">
    <property type="entry name" value="ACETOLACTATE SYNTHASE, SMALL SUBUNIT"/>
    <property type="match status" value="1"/>
</dbReference>
<reference evidence="2" key="1">
    <citation type="submission" date="2021-10" db="EMBL/GenBank/DDBJ databases">
        <title>Anaerobic single-cell dispensing facilitates the cultivation of human gut bacteria.</title>
        <authorList>
            <person name="Afrizal A."/>
        </authorList>
    </citation>
    <scope>NUCLEOTIDE SEQUENCE</scope>
    <source>
        <strain evidence="2">CLA-AA-H274</strain>
    </source>
</reference>
<keyword evidence="3" id="KW-1185">Reference proteome</keyword>
<feature type="domain" description="ACT" evidence="1">
    <location>
        <begin position="4"/>
        <end position="78"/>
    </location>
</feature>
<accession>A0AAE3AMQ2</accession>
<dbReference type="AlphaFoldDB" id="A0AAE3AMQ2"/>
<organism evidence="2 3">
    <name type="scientific">Brotaphodocola catenula</name>
    <dbReference type="NCBI Taxonomy" id="2885361"/>
    <lineage>
        <taxon>Bacteria</taxon>
        <taxon>Bacillati</taxon>
        <taxon>Bacillota</taxon>
        <taxon>Clostridia</taxon>
        <taxon>Lachnospirales</taxon>
        <taxon>Lachnospiraceae</taxon>
        <taxon>Brotaphodocola</taxon>
    </lineage>
</organism>
<protein>
    <submittedName>
        <fullName evidence="2">Amino acid-binding protein</fullName>
    </submittedName>
</protein>
<dbReference type="InterPro" id="IPR045865">
    <property type="entry name" value="ACT-like_dom_sf"/>
</dbReference>
<dbReference type="Proteomes" id="UP001198962">
    <property type="component" value="Unassembled WGS sequence"/>
</dbReference>
<evidence type="ECO:0000259" key="1">
    <source>
        <dbReference type="PROSITE" id="PS51671"/>
    </source>
</evidence>
<dbReference type="EMBL" id="JAJEPU010000002">
    <property type="protein sequence ID" value="MCC2163481.1"/>
    <property type="molecule type" value="Genomic_DNA"/>
</dbReference>
<dbReference type="SUPFAM" id="SSF55021">
    <property type="entry name" value="ACT-like"/>
    <property type="match status" value="2"/>
</dbReference>
<sequence>MLKQVSVFGENSKGTLQKITSILAEAEINIWGSVTNDSAEFGIIRMVVSDPEMAQEKLTEAGYMCRLSNVLGVEVADEVGNLNRLLLALSESNISINYMYLSFNRDSGKPVMVFNTDGIWEVQECLKSKGYNLI</sequence>
<dbReference type="InterPro" id="IPR045739">
    <property type="entry name" value="ACT_dom_pair"/>
</dbReference>
<dbReference type="RefSeq" id="WP_177977629.1">
    <property type="nucleotide sequence ID" value="NZ_JAJEPU010000002.1"/>
</dbReference>
<dbReference type="Pfam" id="PF19571">
    <property type="entry name" value="ACT_8"/>
    <property type="match status" value="1"/>
</dbReference>
<name>A0AAE3AMQ2_9FIRM</name>
<gene>
    <name evidence="2" type="ORF">LKD32_01060</name>
</gene>